<dbReference type="PIRSF" id="PIRSF002741">
    <property type="entry name" value="MppA"/>
    <property type="match status" value="1"/>
</dbReference>
<evidence type="ECO:0000259" key="3">
    <source>
        <dbReference type="Pfam" id="PF00496"/>
    </source>
</evidence>
<name>A0A1M7NY41_9HYPH</name>
<proteinExistence type="inferred from homology"/>
<dbReference type="AlphaFoldDB" id="A0A1M7NY41"/>
<dbReference type="Gene3D" id="3.40.190.10">
    <property type="entry name" value="Periplasmic binding protein-like II"/>
    <property type="match status" value="1"/>
</dbReference>
<organism evidence="4 5">
    <name type="scientific">Roseibium suaedae</name>
    <dbReference type="NCBI Taxonomy" id="735517"/>
    <lineage>
        <taxon>Bacteria</taxon>
        <taxon>Pseudomonadati</taxon>
        <taxon>Pseudomonadota</taxon>
        <taxon>Alphaproteobacteria</taxon>
        <taxon>Hyphomicrobiales</taxon>
        <taxon>Stappiaceae</taxon>
        <taxon>Roseibium</taxon>
    </lineage>
</organism>
<dbReference type="GO" id="GO:0030288">
    <property type="term" value="C:outer membrane-bounded periplasmic space"/>
    <property type="evidence" value="ECO:0007669"/>
    <property type="project" value="UniProtKB-ARBA"/>
</dbReference>
<dbReference type="GO" id="GO:1904680">
    <property type="term" value="F:peptide transmembrane transporter activity"/>
    <property type="evidence" value="ECO:0007669"/>
    <property type="project" value="TreeGrafter"/>
</dbReference>
<protein>
    <submittedName>
        <fullName evidence="4">Peptide/nickel transport system substrate-binding protein</fullName>
    </submittedName>
</protein>
<dbReference type="InterPro" id="IPR000914">
    <property type="entry name" value="SBP_5_dom"/>
</dbReference>
<keyword evidence="5" id="KW-1185">Reference proteome</keyword>
<dbReference type="PANTHER" id="PTHR30290">
    <property type="entry name" value="PERIPLASMIC BINDING COMPONENT OF ABC TRANSPORTER"/>
    <property type="match status" value="1"/>
</dbReference>
<dbReference type="SUPFAM" id="SSF53850">
    <property type="entry name" value="Periplasmic binding protein-like II"/>
    <property type="match status" value="1"/>
</dbReference>
<comment type="similarity">
    <text evidence="2">Belongs to the bacterial solute-binding protein 5 family.</text>
</comment>
<evidence type="ECO:0000256" key="2">
    <source>
        <dbReference type="ARBA" id="ARBA00005695"/>
    </source>
</evidence>
<evidence type="ECO:0000313" key="4">
    <source>
        <dbReference type="EMBL" id="SHN09027.1"/>
    </source>
</evidence>
<dbReference type="OrthoDB" id="9803988at2"/>
<dbReference type="Proteomes" id="UP000186002">
    <property type="component" value="Unassembled WGS sequence"/>
</dbReference>
<dbReference type="Gene3D" id="3.90.76.10">
    <property type="entry name" value="Dipeptide-binding Protein, Domain 1"/>
    <property type="match status" value="1"/>
</dbReference>
<dbReference type="Pfam" id="PF00496">
    <property type="entry name" value="SBP_bac_5"/>
    <property type="match status" value="1"/>
</dbReference>
<feature type="domain" description="Solute-binding protein family 5" evidence="3">
    <location>
        <begin position="109"/>
        <end position="451"/>
    </location>
</feature>
<evidence type="ECO:0000313" key="5">
    <source>
        <dbReference type="Proteomes" id="UP000186002"/>
    </source>
</evidence>
<dbReference type="InterPro" id="IPR006311">
    <property type="entry name" value="TAT_signal"/>
</dbReference>
<dbReference type="STRING" id="735517.SAMN05444272_4043"/>
<dbReference type="RefSeq" id="WP_073015149.1">
    <property type="nucleotide sequence ID" value="NZ_FRBW01000005.1"/>
</dbReference>
<gene>
    <name evidence="4" type="ORF">SAMN05444272_4043</name>
</gene>
<dbReference type="CDD" id="cd08503">
    <property type="entry name" value="PBP2_NikA_DppA_OppA_like_17"/>
    <property type="match status" value="1"/>
</dbReference>
<dbReference type="PROSITE" id="PS51318">
    <property type="entry name" value="TAT"/>
    <property type="match status" value="1"/>
</dbReference>
<dbReference type="GO" id="GO:0015833">
    <property type="term" value="P:peptide transport"/>
    <property type="evidence" value="ECO:0007669"/>
    <property type="project" value="TreeGrafter"/>
</dbReference>
<dbReference type="Gene3D" id="3.10.105.10">
    <property type="entry name" value="Dipeptide-binding Protein, Domain 3"/>
    <property type="match status" value="1"/>
</dbReference>
<dbReference type="InterPro" id="IPR030678">
    <property type="entry name" value="Peptide/Ni-bd"/>
</dbReference>
<accession>A0A1M7NY41</accession>
<dbReference type="EMBL" id="FRBW01000005">
    <property type="protein sequence ID" value="SHN09027.1"/>
    <property type="molecule type" value="Genomic_DNA"/>
</dbReference>
<dbReference type="GO" id="GO:0043190">
    <property type="term" value="C:ATP-binding cassette (ABC) transporter complex"/>
    <property type="evidence" value="ECO:0007669"/>
    <property type="project" value="InterPro"/>
</dbReference>
<comment type="subcellular location">
    <subcellularLocation>
        <location evidence="1">Periplasm</location>
    </subcellularLocation>
</comment>
<sequence length="538" mass="58864">MTNEFDLPHFSRKDQDLVETAIRRGATRRDLLRMLCASGVALSTAGTIFGSASRAVAQTAQKGGALRVALSSTSTADTLDPARASAQGDYMRMSTFYNKLTVLDDTLTPQMELAESFQSSDSKVWTVKLRKDITFHNGKTMDSADVVYSLNRHVDPAQTSRANALAKAMIKIEAVDANTVRIELEEPNADLPAILGTYHFVIIPDGTTDFSKAVGTGPYMTEVFEPGIRTVGLRNPNYFKSDAAYVDSIEYFGIPDENARVNALLSGDIHIGATMNARTVPLIEGNPALNLLVSPGGSYTNLNIRMDMEPGSKRDFIEGMRALINRDAINRAVLRGLGEPHNDQPIQRASRYFNADVVPEAYDLEKAKHHFEKAGLVGVSIPMICSDAAKSSPDMAMVLQQDAAKIGVQIDVQRVPSDGYWSNYWLKAPVHFGNINARPTPDILFSLLYKSDAAWNESKYANPKFDQMLVEARGSLDEERRKQIYGEMQAMVAKDAATIIPAYIASADAMSNKVGGLKPHPLGMLQGYNIADSVWLAS</sequence>
<evidence type="ECO:0000256" key="1">
    <source>
        <dbReference type="ARBA" id="ARBA00004418"/>
    </source>
</evidence>
<reference evidence="4 5" key="1">
    <citation type="submission" date="2016-11" db="EMBL/GenBank/DDBJ databases">
        <authorList>
            <person name="Jaros S."/>
            <person name="Januszkiewicz K."/>
            <person name="Wedrychowicz H."/>
        </authorList>
    </citation>
    <scope>NUCLEOTIDE SEQUENCE [LARGE SCALE GENOMIC DNA]</scope>
    <source>
        <strain evidence="4 5">DSM 22153</strain>
    </source>
</reference>
<dbReference type="InterPro" id="IPR039424">
    <property type="entry name" value="SBP_5"/>
</dbReference>